<name>A0AAE9Y3I9_9ACTN</name>
<dbReference type="AlphaFoldDB" id="A0AAE9Y3I9"/>
<evidence type="ECO:0000259" key="2">
    <source>
        <dbReference type="Pfam" id="PF10708"/>
    </source>
</evidence>
<dbReference type="Proteomes" id="UP001216390">
    <property type="component" value="Chromosome"/>
</dbReference>
<dbReference type="EMBL" id="CP116942">
    <property type="protein sequence ID" value="WCO65359.1"/>
    <property type="molecule type" value="Genomic_DNA"/>
</dbReference>
<dbReference type="RefSeq" id="WP_272734884.1">
    <property type="nucleotide sequence ID" value="NZ_CP116942.1"/>
</dbReference>
<evidence type="ECO:0000256" key="1">
    <source>
        <dbReference type="SAM" id="MobiDB-lite"/>
    </source>
</evidence>
<dbReference type="InterPro" id="IPR018929">
    <property type="entry name" value="DUF2510"/>
</dbReference>
<accession>A0AAE9Y3I9</accession>
<dbReference type="Pfam" id="PF10708">
    <property type="entry name" value="DUF2510"/>
    <property type="match status" value="1"/>
</dbReference>
<evidence type="ECO:0000313" key="4">
    <source>
        <dbReference type="Proteomes" id="UP001216390"/>
    </source>
</evidence>
<feature type="compositionally biased region" description="Low complexity" evidence="1">
    <location>
        <begin position="18"/>
        <end position="45"/>
    </location>
</feature>
<keyword evidence="4" id="KW-1185">Reference proteome</keyword>
<feature type="region of interest" description="Disordered" evidence="1">
    <location>
        <begin position="1"/>
        <end position="63"/>
    </location>
</feature>
<organism evidence="3 4">
    <name type="scientific">Iamia majanohamensis</name>
    <dbReference type="NCBI Taxonomy" id="467976"/>
    <lineage>
        <taxon>Bacteria</taxon>
        <taxon>Bacillati</taxon>
        <taxon>Actinomycetota</taxon>
        <taxon>Acidimicrobiia</taxon>
        <taxon>Acidimicrobiales</taxon>
        <taxon>Iamiaceae</taxon>
        <taxon>Iamia</taxon>
    </lineage>
</organism>
<sequence>MSTEGEDVSWRGDGGEGVSAPALGAAGATVTPAPAGPDGDGACAGVTPPHEGDGDEVPPGWHADPAGRFAQRWWDGTAWTSSVSVGGLVLQDPAADARPDTSVVTARALVVQVADAPGAPLHPPELLPVWDRDRQVRVGWFHVDHGGLFRASTGFRVLDAVGRVVLHLQPQTHLRTYSFHVQDATGRAVGRLHRSGQLISLLGPAPDGTAAEVLWASTSRSAVQRWDDATSRWTTDRVLVDVSGAPAGTLRTEGPWWELERREEASATLPVLWAALVPYVLFMARKDAEAEAARRHHRIQEHHRHF</sequence>
<evidence type="ECO:0000313" key="3">
    <source>
        <dbReference type="EMBL" id="WCO65359.1"/>
    </source>
</evidence>
<dbReference type="KEGG" id="ima:PO878_12720"/>
<proteinExistence type="predicted"/>
<protein>
    <submittedName>
        <fullName evidence="3">DUF2510 domain-containing protein</fullName>
    </submittedName>
</protein>
<gene>
    <name evidence="3" type="ORF">PO878_12720</name>
</gene>
<reference evidence="3" key="1">
    <citation type="submission" date="2023-01" db="EMBL/GenBank/DDBJ databases">
        <title>The diversity of Class Acidimicrobiia in South China Sea sediment environments and the proposal of Iamia marina sp. nov., a novel species of the genus Iamia.</title>
        <authorList>
            <person name="He Y."/>
            <person name="Tian X."/>
        </authorList>
    </citation>
    <scope>NUCLEOTIDE SEQUENCE</scope>
    <source>
        <strain evidence="3">DSM 19957</strain>
    </source>
</reference>
<feature type="domain" description="DUF2510" evidence="2">
    <location>
        <begin position="59"/>
        <end position="84"/>
    </location>
</feature>